<dbReference type="Pfam" id="PF18102">
    <property type="entry name" value="DTC"/>
    <property type="match status" value="1"/>
</dbReference>
<feature type="compositionally biased region" description="Polar residues" evidence="1">
    <location>
        <begin position="343"/>
        <end position="358"/>
    </location>
</feature>
<feature type="compositionally biased region" description="Polar residues" evidence="1">
    <location>
        <begin position="433"/>
        <end position="449"/>
    </location>
</feature>
<organism evidence="3 4">
    <name type="scientific">Ridgeia piscesae</name>
    <name type="common">Tubeworm</name>
    <dbReference type="NCBI Taxonomy" id="27915"/>
    <lineage>
        <taxon>Eukaryota</taxon>
        <taxon>Metazoa</taxon>
        <taxon>Spiralia</taxon>
        <taxon>Lophotrochozoa</taxon>
        <taxon>Annelida</taxon>
        <taxon>Polychaeta</taxon>
        <taxon>Sedentaria</taxon>
        <taxon>Canalipalpata</taxon>
        <taxon>Sabellida</taxon>
        <taxon>Siboglinidae</taxon>
        <taxon>Ridgeia</taxon>
    </lineage>
</organism>
<evidence type="ECO:0000313" key="4">
    <source>
        <dbReference type="Proteomes" id="UP001209878"/>
    </source>
</evidence>
<dbReference type="EMBL" id="JAODUO010000131">
    <property type="protein sequence ID" value="KAK2188469.1"/>
    <property type="molecule type" value="Genomic_DNA"/>
</dbReference>
<feature type="compositionally biased region" description="Basic and acidic residues" evidence="1">
    <location>
        <begin position="317"/>
        <end position="326"/>
    </location>
</feature>
<feature type="domain" description="Deltex C-terminal" evidence="2">
    <location>
        <begin position="996"/>
        <end position="1091"/>
    </location>
</feature>
<dbReference type="AlphaFoldDB" id="A0AAD9P5K1"/>
<evidence type="ECO:0000256" key="1">
    <source>
        <dbReference type="SAM" id="MobiDB-lite"/>
    </source>
</evidence>
<proteinExistence type="predicted"/>
<feature type="region of interest" description="Disordered" evidence="1">
    <location>
        <begin position="967"/>
        <end position="998"/>
    </location>
</feature>
<dbReference type="InterPro" id="IPR039399">
    <property type="entry name" value="Deltex_C_sf"/>
</dbReference>
<feature type="compositionally biased region" description="Basic and acidic residues" evidence="1">
    <location>
        <begin position="817"/>
        <end position="904"/>
    </location>
</feature>
<feature type="region of interest" description="Disordered" evidence="1">
    <location>
        <begin position="293"/>
        <end position="501"/>
    </location>
</feature>
<evidence type="ECO:0000259" key="2">
    <source>
        <dbReference type="Pfam" id="PF18102"/>
    </source>
</evidence>
<accession>A0AAD9P5K1</accession>
<gene>
    <name evidence="3" type="ORF">NP493_131g02021</name>
</gene>
<feature type="compositionally biased region" description="Acidic residues" evidence="1">
    <location>
        <begin position="977"/>
        <end position="988"/>
    </location>
</feature>
<sequence length="1092" mass="119782">MYQTRKLLLCLQEIFSEVRATLNLPVVQRAIPNFPILLPNVADESGAKILLESREYIVIGSWQEICQAKCSLEKRIKTTTTICESGYDSDLSDVPKRSPGQAAVSDEQLAIEGDAAEASLPAAVGMSSPERHLESREEFDAAIAEASIDCAVPEGEVIPVDVDIWQYIERVLGNYLDAIERDFGVAISADEGDDVLMVKISGNDSARVSEAHWRFVELHSDVLSRVVVEICEPPRQQYDSKTLKTARENVEISYRQHVLVKAERGKYVFVGDAKIAKEARFRFMKLAGLSYTPRATTPSRMPPTSPARPHQKKKAPKGIERRREATAEPPVPASRQRHKDNDVTATSGVRQSPTMASQQRREAKYVTTTKGVMPSPGTASQQRDDSEDVTTIRDVPTLSSTVSHQRHDDKDVTSGGGMRSSDMALQQRHEGGNVTTTRDVMQSPTMASQQRHEDKVDTTARDVMPSPTIASQQQHEDKYVTSTRDTSRPLVPSQPYPQRELPMPARSTHVKFTIQNNPGPGSEPVVVKSEIVPARQPETLSPQLTGSATPPQGGDTVEDDVDSGKDVGDQQDPADSPMLDDPESGGVSELVSASTDTAPDDMVTVSRDIAADDDVDVLGTVGGTGDSAHEVDYASMPDLEPIQSCDDSASDTESVDIENDGLVRCETSTTNVHSNGPTRLGFDESTPASLNRRRQKTRGGTVSTGVGTLVDSPKAWSGDSDSSSTSGGIAGGRPTGGATETEAEVMPCYPDESTRRDMLQSLLDKNDPRLVPTLQKFMAPAVDVGDRIVDALLSSALSRLYLDEEDEHGHVGGRVISEGHDDPGKHDDSETHDDPEKHDDLVGLNDHEELEDVGRHDDHKERDDHERQDDRVEHDGHEGHDARVEYDDHEGHHDPAESYGDPEREVDTAINVTYDDNIPEPEVRSECTTCGESKSQKWFTDETGPVCVTCHAEKLRASLDETKARLNVSYTPKSPEVSDDSSDSDDDVPGTRTLKQPVGGTMSKLVDEKIDLPGYQQLGTIFERASGIKLKCPATMFKAYLANNGDGRRIYRRLEDAFERRLLFRVQGRENPFAFGKIVWADIEHKTRATGK</sequence>
<feature type="compositionally biased region" description="Low complexity" evidence="1">
    <location>
        <begin position="698"/>
        <end position="710"/>
    </location>
</feature>
<dbReference type="Gene3D" id="3.30.390.130">
    <property type="match status" value="1"/>
</dbReference>
<feature type="compositionally biased region" description="Basic and acidic residues" evidence="1">
    <location>
        <begin position="450"/>
        <end position="460"/>
    </location>
</feature>
<protein>
    <recommendedName>
        <fullName evidence="2">Deltex C-terminal domain-containing protein</fullName>
    </recommendedName>
</protein>
<reference evidence="3" key="1">
    <citation type="journal article" date="2023" name="Mol. Biol. Evol.">
        <title>Third-Generation Sequencing Reveals the Adaptive Role of the Epigenome in Three Deep-Sea Polychaetes.</title>
        <authorList>
            <person name="Perez M."/>
            <person name="Aroh O."/>
            <person name="Sun Y."/>
            <person name="Lan Y."/>
            <person name="Juniper S.K."/>
            <person name="Young C.R."/>
            <person name="Angers B."/>
            <person name="Qian P.Y."/>
        </authorList>
    </citation>
    <scope>NUCLEOTIDE SEQUENCE</scope>
    <source>
        <strain evidence="3">R07B-5</strain>
    </source>
</reference>
<feature type="region of interest" description="Disordered" evidence="1">
    <location>
        <begin position="811"/>
        <end position="904"/>
    </location>
</feature>
<feature type="compositionally biased region" description="Low complexity" evidence="1">
    <location>
        <begin position="717"/>
        <end position="727"/>
    </location>
</feature>
<dbReference type="InterPro" id="IPR039396">
    <property type="entry name" value="Deltex_C"/>
</dbReference>
<name>A0AAD9P5K1_RIDPI</name>
<keyword evidence="4" id="KW-1185">Reference proteome</keyword>
<evidence type="ECO:0000313" key="3">
    <source>
        <dbReference type="EMBL" id="KAK2188469.1"/>
    </source>
</evidence>
<feature type="region of interest" description="Disordered" evidence="1">
    <location>
        <begin position="668"/>
        <end position="742"/>
    </location>
</feature>
<feature type="compositionally biased region" description="Polar residues" evidence="1">
    <location>
        <begin position="668"/>
        <end position="677"/>
    </location>
</feature>
<feature type="region of interest" description="Disordered" evidence="1">
    <location>
        <begin position="536"/>
        <end position="597"/>
    </location>
</feature>
<feature type="compositionally biased region" description="Polar residues" evidence="1">
    <location>
        <begin position="538"/>
        <end position="550"/>
    </location>
</feature>
<dbReference type="Proteomes" id="UP001209878">
    <property type="component" value="Unassembled WGS sequence"/>
</dbReference>
<comment type="caution">
    <text evidence="3">The sequence shown here is derived from an EMBL/GenBank/DDBJ whole genome shotgun (WGS) entry which is preliminary data.</text>
</comment>